<dbReference type="Proteomes" id="UP001229952">
    <property type="component" value="Chromosome"/>
</dbReference>
<name>A0ABY9HXY0_9ACTN</name>
<dbReference type="RefSeq" id="WP_306086042.1">
    <property type="nucleotide sequence ID" value="NZ_CP120992.1"/>
</dbReference>
<evidence type="ECO:0000313" key="3">
    <source>
        <dbReference type="Proteomes" id="UP001229952"/>
    </source>
</evidence>
<sequence>MDGGAAARDAAEAGRALAERLEPLLADAAPCGTYREMLRAGPGQRRRARSSATRLRKELDAAARTGLADRFAQASVDLLRVRTATRPGWPQGWTSMPAPRSTAAYS</sequence>
<dbReference type="EMBL" id="CP120992">
    <property type="protein sequence ID" value="WLQ39441.1"/>
    <property type="molecule type" value="Genomic_DNA"/>
</dbReference>
<organism evidence="2 3">
    <name type="scientific">Streptomyces laculatispora</name>
    <dbReference type="NCBI Taxonomy" id="887464"/>
    <lineage>
        <taxon>Bacteria</taxon>
        <taxon>Bacillati</taxon>
        <taxon>Actinomycetota</taxon>
        <taxon>Actinomycetes</taxon>
        <taxon>Kitasatosporales</taxon>
        <taxon>Streptomycetaceae</taxon>
        <taxon>Streptomyces</taxon>
    </lineage>
</organism>
<evidence type="ECO:0000256" key="1">
    <source>
        <dbReference type="SAM" id="MobiDB-lite"/>
    </source>
</evidence>
<reference evidence="2 3" key="1">
    <citation type="submission" date="2023-03" db="EMBL/GenBank/DDBJ databases">
        <title>Isolation and description of six Streptomyces strains from soil environments, able to metabolize different microbial glucans.</title>
        <authorList>
            <person name="Widen T."/>
            <person name="Larsbrink J."/>
        </authorList>
    </citation>
    <scope>NUCLEOTIDE SEQUENCE [LARGE SCALE GENOMIC DNA]</scope>
    <source>
        <strain evidence="2 3">Mut2</strain>
    </source>
</reference>
<keyword evidence="3" id="KW-1185">Reference proteome</keyword>
<proteinExistence type="predicted"/>
<evidence type="ECO:0000313" key="2">
    <source>
        <dbReference type="EMBL" id="WLQ39441.1"/>
    </source>
</evidence>
<protein>
    <submittedName>
        <fullName evidence="2">Uncharacterized protein</fullName>
    </submittedName>
</protein>
<feature type="region of interest" description="Disordered" evidence="1">
    <location>
        <begin position="86"/>
        <end position="106"/>
    </location>
</feature>
<accession>A0ABY9HXY0</accession>
<gene>
    <name evidence="2" type="ORF">P8A22_05035</name>
</gene>